<evidence type="ECO:0000259" key="3">
    <source>
        <dbReference type="Pfam" id="PF22624"/>
    </source>
</evidence>
<dbReference type="GO" id="GO:0019878">
    <property type="term" value="P:lysine biosynthetic process via aminoadipic acid"/>
    <property type="evidence" value="ECO:0007669"/>
    <property type="project" value="TreeGrafter"/>
</dbReference>
<gene>
    <name evidence="4" type="primary">npgA</name>
    <name evidence="4" type="ORF">LSUE1_G002984</name>
</gene>
<dbReference type="EC" id="2.7.8.7" evidence="1"/>
<comment type="caution">
    <text evidence="4">The sequence shown here is derived from an EMBL/GenBank/DDBJ whole genome shotgun (WGS) entry which is preliminary data.</text>
</comment>
<feature type="domain" description="4'-phosphopantetheinyl transferase N-terminal" evidence="3">
    <location>
        <begin position="45"/>
        <end position="132"/>
    </location>
</feature>
<accession>A0A8T9CJL8</accession>
<evidence type="ECO:0000256" key="2">
    <source>
        <dbReference type="ARBA" id="ARBA00022679"/>
    </source>
</evidence>
<dbReference type="GO" id="GO:0000287">
    <property type="term" value="F:magnesium ion binding"/>
    <property type="evidence" value="ECO:0007669"/>
    <property type="project" value="InterPro"/>
</dbReference>
<dbReference type="OrthoDB" id="26719at2759"/>
<dbReference type="Gene3D" id="3.90.470.20">
    <property type="entry name" value="4'-phosphopantetheinyl transferase domain"/>
    <property type="match status" value="2"/>
</dbReference>
<evidence type="ECO:0000313" key="5">
    <source>
        <dbReference type="Proteomes" id="UP000469558"/>
    </source>
</evidence>
<evidence type="ECO:0000256" key="1">
    <source>
        <dbReference type="ARBA" id="ARBA00013172"/>
    </source>
</evidence>
<evidence type="ECO:0000313" key="4">
    <source>
        <dbReference type="EMBL" id="TVY83974.1"/>
    </source>
</evidence>
<keyword evidence="2 4" id="KW-0808">Transferase</keyword>
<dbReference type="PANTHER" id="PTHR12215:SF10">
    <property type="entry name" value="L-AMINOADIPATE-SEMIALDEHYDE DEHYDROGENASE-PHOSPHOPANTETHEINYL TRANSFERASE"/>
    <property type="match status" value="1"/>
</dbReference>
<proteinExistence type="predicted"/>
<protein>
    <recommendedName>
        <fullName evidence="1">holo-[acyl-carrier-protein] synthase</fullName>
        <ecNumber evidence="1">2.7.8.7</ecNumber>
    </recommendedName>
</protein>
<dbReference type="AlphaFoldDB" id="A0A8T9CJL8"/>
<dbReference type="InterPro" id="IPR037143">
    <property type="entry name" value="4-PPantetheinyl_Trfase_dom_sf"/>
</dbReference>
<dbReference type="GO" id="GO:0005829">
    <property type="term" value="C:cytosol"/>
    <property type="evidence" value="ECO:0007669"/>
    <property type="project" value="TreeGrafter"/>
</dbReference>
<keyword evidence="5" id="KW-1185">Reference proteome</keyword>
<dbReference type="GO" id="GO:0008897">
    <property type="term" value="F:holo-[acyl-carrier-protein] synthase activity"/>
    <property type="evidence" value="ECO:0007669"/>
    <property type="project" value="UniProtKB-EC"/>
</dbReference>
<reference evidence="4 5" key="1">
    <citation type="submission" date="2018-05" db="EMBL/GenBank/DDBJ databases">
        <title>Genome sequencing and assembly of the regulated plant pathogen Lachnellula willkommii and related sister species for the development of diagnostic species identification markers.</title>
        <authorList>
            <person name="Giroux E."/>
            <person name="Bilodeau G."/>
        </authorList>
    </citation>
    <scope>NUCLEOTIDE SEQUENCE [LARGE SCALE GENOMIC DNA]</scope>
    <source>
        <strain evidence="4 5">CBS 268.59</strain>
    </source>
</reference>
<dbReference type="Pfam" id="PF22624">
    <property type="entry name" value="AASDHPPT_N"/>
    <property type="match status" value="1"/>
</dbReference>
<name>A0A8T9CJL8_9HELO</name>
<dbReference type="EMBL" id="QGMK01000133">
    <property type="protein sequence ID" value="TVY83974.1"/>
    <property type="molecule type" value="Genomic_DNA"/>
</dbReference>
<dbReference type="InterPro" id="IPR055066">
    <property type="entry name" value="AASDHPPT_N"/>
</dbReference>
<sequence>MSATEAKKAQPRIVQWLLDTRPLWPVPRKDRPKDEVQELKVVAARALALLSESEQQAVLKYYHAKDAKMSLASHLLKHLVVTKYCNVPWSKSKLSREPKHGKPIYVPEREATDHVRIDFNVSHQAGIVSLIAAIGFQGQVDVGTDVVCANERLKQDYANIEKEGFFAWVDMHGDVFAPSEVNHMKLSPVSIRELGIPHGEIHGYSKDPLARCQWRNGKLNVRVVNEDDSSDESVQVSSNVVIDAKIRRFYAMWCLRESYVKMTGEALLASWLRDLDISEVQAPAAKEGVQDPNSLEAGEVVQYPKIFMKEKPVRDVDITLSALGAAYMVGGAVRAANAAERASTAMGKWLELNLEADVLDVAESKS</sequence>
<organism evidence="4 5">
    <name type="scientific">Lachnellula suecica</name>
    <dbReference type="NCBI Taxonomy" id="602035"/>
    <lineage>
        <taxon>Eukaryota</taxon>
        <taxon>Fungi</taxon>
        <taxon>Dikarya</taxon>
        <taxon>Ascomycota</taxon>
        <taxon>Pezizomycotina</taxon>
        <taxon>Leotiomycetes</taxon>
        <taxon>Helotiales</taxon>
        <taxon>Lachnaceae</taxon>
        <taxon>Lachnellula</taxon>
    </lineage>
</organism>
<dbReference type="InterPro" id="IPR050559">
    <property type="entry name" value="P-Pant_transferase_sf"/>
</dbReference>
<dbReference type="PANTHER" id="PTHR12215">
    <property type="entry name" value="PHOSPHOPANTETHEINE TRANSFERASE"/>
    <property type="match status" value="1"/>
</dbReference>
<dbReference type="Proteomes" id="UP000469558">
    <property type="component" value="Unassembled WGS sequence"/>
</dbReference>
<dbReference type="SUPFAM" id="SSF56214">
    <property type="entry name" value="4'-phosphopantetheinyl transferase"/>
    <property type="match status" value="2"/>
</dbReference>